<proteinExistence type="predicted"/>
<organism evidence="1">
    <name type="scientific">Rhizophora mucronata</name>
    <name type="common">Asiatic mangrove</name>
    <dbReference type="NCBI Taxonomy" id="61149"/>
    <lineage>
        <taxon>Eukaryota</taxon>
        <taxon>Viridiplantae</taxon>
        <taxon>Streptophyta</taxon>
        <taxon>Embryophyta</taxon>
        <taxon>Tracheophyta</taxon>
        <taxon>Spermatophyta</taxon>
        <taxon>Magnoliopsida</taxon>
        <taxon>eudicotyledons</taxon>
        <taxon>Gunneridae</taxon>
        <taxon>Pentapetalae</taxon>
        <taxon>rosids</taxon>
        <taxon>fabids</taxon>
        <taxon>Malpighiales</taxon>
        <taxon>Rhizophoraceae</taxon>
        <taxon>Rhizophora</taxon>
    </lineage>
</organism>
<protein>
    <submittedName>
        <fullName evidence="1">Uncharacterized protein</fullName>
    </submittedName>
</protein>
<name>A0A2P2P4B4_RHIMU</name>
<dbReference type="EMBL" id="GGEC01069088">
    <property type="protein sequence ID" value="MBX49572.1"/>
    <property type="molecule type" value="Transcribed_RNA"/>
</dbReference>
<accession>A0A2P2P4B4</accession>
<sequence length="14" mass="1678">MLEPLSIWTESLCR</sequence>
<reference evidence="1" key="1">
    <citation type="submission" date="2018-02" db="EMBL/GenBank/DDBJ databases">
        <title>Rhizophora mucronata_Transcriptome.</title>
        <authorList>
            <person name="Meera S.P."/>
            <person name="Sreeshan A."/>
            <person name="Augustine A."/>
        </authorList>
    </citation>
    <scope>NUCLEOTIDE SEQUENCE</scope>
    <source>
        <tissue evidence="1">Leaf</tissue>
    </source>
</reference>
<evidence type="ECO:0000313" key="1">
    <source>
        <dbReference type="EMBL" id="MBX49572.1"/>
    </source>
</evidence>